<evidence type="ECO:0000313" key="1">
    <source>
        <dbReference type="EMBL" id="SKC37331.1"/>
    </source>
</evidence>
<reference evidence="1 2" key="1">
    <citation type="submission" date="2017-02" db="EMBL/GenBank/DDBJ databases">
        <authorList>
            <person name="Peterson S.W."/>
        </authorList>
    </citation>
    <scope>NUCLEOTIDE SEQUENCE [LARGE SCALE GENOMIC DNA]</scope>
    <source>
        <strain evidence="1 2">M1</strain>
    </source>
</reference>
<accession>A0A1T5IDP8</accession>
<dbReference type="EMBL" id="FUZT01000001">
    <property type="protein sequence ID" value="SKC37331.1"/>
    <property type="molecule type" value="Genomic_DNA"/>
</dbReference>
<protein>
    <submittedName>
        <fullName evidence="1">Uncharacterized protein</fullName>
    </submittedName>
</protein>
<dbReference type="OrthoDB" id="1954502at2"/>
<keyword evidence="2" id="KW-1185">Reference proteome</keyword>
<dbReference type="RefSeq" id="WP_079488754.1">
    <property type="nucleotide sequence ID" value="NZ_FUZT01000001.1"/>
</dbReference>
<organism evidence="1 2">
    <name type="scientific">Maledivibacter halophilus</name>
    <dbReference type="NCBI Taxonomy" id="36842"/>
    <lineage>
        <taxon>Bacteria</taxon>
        <taxon>Bacillati</taxon>
        <taxon>Bacillota</taxon>
        <taxon>Clostridia</taxon>
        <taxon>Peptostreptococcales</taxon>
        <taxon>Caminicellaceae</taxon>
        <taxon>Maledivibacter</taxon>
    </lineage>
</organism>
<name>A0A1T5IDP8_9FIRM</name>
<proteinExistence type="predicted"/>
<gene>
    <name evidence="1" type="ORF">SAMN02194393_00270</name>
</gene>
<dbReference type="Proteomes" id="UP000190285">
    <property type="component" value="Unassembled WGS sequence"/>
</dbReference>
<sequence length="102" mass="11897">MDTLNQFVKYVKLDDEKRIIVSVQNQFESYMQDKNTRTMLKKSAENILKDDFKLMEVGKNTCRITVKKGTEEKNLELIKTELVKGLEMAIAFLSQMGDMNNR</sequence>
<dbReference type="AlphaFoldDB" id="A0A1T5IDP8"/>
<dbReference type="STRING" id="36842.SAMN02194393_00270"/>
<evidence type="ECO:0000313" key="2">
    <source>
        <dbReference type="Proteomes" id="UP000190285"/>
    </source>
</evidence>